<gene>
    <name evidence="1" type="ORF">VITISV_031955</name>
</gene>
<accession>A5ASN3</accession>
<evidence type="ECO:0000313" key="1">
    <source>
        <dbReference type="EMBL" id="CAN78254.1"/>
    </source>
</evidence>
<organism evidence="1">
    <name type="scientific">Vitis vinifera</name>
    <name type="common">Grape</name>
    <dbReference type="NCBI Taxonomy" id="29760"/>
    <lineage>
        <taxon>Eukaryota</taxon>
        <taxon>Viridiplantae</taxon>
        <taxon>Streptophyta</taxon>
        <taxon>Embryophyta</taxon>
        <taxon>Tracheophyta</taxon>
        <taxon>Spermatophyta</taxon>
        <taxon>Magnoliopsida</taxon>
        <taxon>eudicotyledons</taxon>
        <taxon>Gunneridae</taxon>
        <taxon>Pentapetalae</taxon>
        <taxon>rosids</taxon>
        <taxon>Vitales</taxon>
        <taxon>Vitaceae</taxon>
        <taxon>Viteae</taxon>
        <taxon>Vitis</taxon>
    </lineage>
</organism>
<dbReference type="AlphaFoldDB" id="A5ASN3"/>
<reference evidence="1" key="1">
    <citation type="journal article" date="2007" name="PLoS ONE">
        <title>The first genome sequence of an elite grapevine cultivar (Pinot noir Vitis vinifera L.): coping with a highly heterozygous genome.</title>
        <authorList>
            <person name="Velasco R."/>
            <person name="Zharkikh A."/>
            <person name="Troggio M."/>
            <person name="Cartwright D.A."/>
            <person name="Cestaro A."/>
            <person name="Pruss D."/>
            <person name="Pindo M."/>
            <person name="FitzGerald L.M."/>
            <person name="Vezzulli S."/>
            <person name="Reid J."/>
            <person name="Malacarne G."/>
            <person name="Iliev D."/>
            <person name="Coppola G."/>
            <person name="Wardell B."/>
            <person name="Micheletti D."/>
            <person name="Macalma T."/>
            <person name="Facci M."/>
            <person name="Mitchell J.T."/>
            <person name="Perazzolli M."/>
            <person name="Eldredge G."/>
            <person name="Gatto P."/>
            <person name="Oyzerski R."/>
            <person name="Moretto M."/>
            <person name="Gutin N."/>
            <person name="Stefanini M."/>
            <person name="Chen Y."/>
            <person name="Segala C."/>
            <person name="Davenport C."/>
            <person name="Dematte L."/>
            <person name="Mraz A."/>
            <person name="Battilana J."/>
            <person name="Stormo K."/>
            <person name="Costa F."/>
            <person name="Tao Q."/>
            <person name="Si-Ammour A."/>
            <person name="Harkins T."/>
            <person name="Lackey A."/>
            <person name="Perbost C."/>
            <person name="Taillon B."/>
            <person name="Stella A."/>
            <person name="Solovyev V."/>
            <person name="Fawcett J.A."/>
            <person name="Sterck L."/>
            <person name="Vandepoele K."/>
            <person name="Grando S.M."/>
            <person name="Toppo S."/>
            <person name="Moser C."/>
            <person name="Lanchbury J."/>
            <person name="Bogden R."/>
            <person name="Skolnick M."/>
            <person name="Sgaramella V."/>
            <person name="Bhatnagar S.K."/>
            <person name="Fontana P."/>
            <person name="Gutin A."/>
            <person name="Van de Peer Y."/>
            <person name="Salamini F."/>
            <person name="Viola R."/>
        </authorList>
    </citation>
    <scope>NUCLEOTIDE SEQUENCE</scope>
</reference>
<proteinExistence type="predicted"/>
<name>A5ASN3_VITVI</name>
<dbReference type="EMBL" id="AM434008">
    <property type="protein sequence ID" value="CAN78254.1"/>
    <property type="molecule type" value="Genomic_DNA"/>
</dbReference>
<protein>
    <submittedName>
        <fullName evidence="1">Uncharacterized protein</fullName>
    </submittedName>
</protein>
<sequence length="72" mass="8372">MEVWWASLRRQSVEATLRLAAGVDWVILERVQEMLVISFRGYRAPLRVKILLHIASITLIKTILQERSRNLG</sequence>